<keyword evidence="3" id="KW-1185">Reference proteome</keyword>
<proteinExistence type="predicted"/>
<dbReference type="STRING" id="469383.Cwoe_4809"/>
<dbReference type="RefSeq" id="WP_012936273.1">
    <property type="nucleotide sequence ID" value="NC_013739.1"/>
</dbReference>
<organism evidence="2 3">
    <name type="scientific">Conexibacter woesei (strain DSM 14684 / CCUG 47730 / CIP 108061 / JCM 11494 / NBRC 100937 / ID131577)</name>
    <dbReference type="NCBI Taxonomy" id="469383"/>
    <lineage>
        <taxon>Bacteria</taxon>
        <taxon>Bacillati</taxon>
        <taxon>Actinomycetota</taxon>
        <taxon>Thermoleophilia</taxon>
        <taxon>Solirubrobacterales</taxon>
        <taxon>Conexibacteraceae</taxon>
        <taxon>Conexibacter</taxon>
    </lineage>
</organism>
<name>D3FB30_CONWI</name>
<gene>
    <name evidence="2" type="ordered locus">Cwoe_4809</name>
</gene>
<sequence precursor="true">MSLFGKVRTAAAALAAAVALTAIVAGDALARAGAPRLVTIGRAPGRPYFDGRDLLWRRADGGAVVLDPRTGARHALPIEAGCAFERARRPGFALLGCAARGADEEGRLVVVRTGDGAQVFEGTIPGSIVHWGDHWVQTFYNAGCYHCDSTHYLNWRTGERRDVDWLDEVPVDLNAPDLRLRPARRPTPAERSAPRLVRQRSSVVLVRGRTRRTVGRCRIRCDSLALWRGRASWIDPGSFYGEPGWLHEVDVRSARRWRWRLEASTRGPDDAGLVEHRALRLRGTLVVISWYPASGYEGGVEWRTIRRAVRP</sequence>
<evidence type="ECO:0000256" key="1">
    <source>
        <dbReference type="SAM" id="SignalP"/>
    </source>
</evidence>
<dbReference type="Proteomes" id="UP000008229">
    <property type="component" value="Chromosome"/>
</dbReference>
<feature type="chain" id="PRO_5003044109" evidence="1">
    <location>
        <begin position="31"/>
        <end position="311"/>
    </location>
</feature>
<feature type="signal peptide" evidence="1">
    <location>
        <begin position="1"/>
        <end position="30"/>
    </location>
</feature>
<dbReference type="HOGENOM" id="CLU_893441_0_0_11"/>
<dbReference type="AlphaFoldDB" id="D3FB30"/>
<evidence type="ECO:0000313" key="2">
    <source>
        <dbReference type="EMBL" id="ADB53222.1"/>
    </source>
</evidence>
<dbReference type="KEGG" id="cwo:Cwoe_4809"/>
<reference evidence="3" key="2">
    <citation type="submission" date="2010-01" db="EMBL/GenBank/DDBJ databases">
        <title>The complete genome of Conexibacter woesei DSM 14684.</title>
        <authorList>
            <consortium name="US DOE Joint Genome Institute (JGI-PGF)"/>
            <person name="Lucas S."/>
            <person name="Copeland A."/>
            <person name="Lapidus A."/>
            <person name="Glavina del Rio T."/>
            <person name="Dalin E."/>
            <person name="Tice H."/>
            <person name="Bruce D."/>
            <person name="Goodwin L."/>
            <person name="Pitluck S."/>
            <person name="Kyrpides N."/>
            <person name="Mavromatis K."/>
            <person name="Ivanova N."/>
            <person name="Mikhailova N."/>
            <person name="Chertkov O."/>
            <person name="Brettin T."/>
            <person name="Detter J.C."/>
            <person name="Han C."/>
            <person name="Larimer F."/>
            <person name="Land M."/>
            <person name="Hauser L."/>
            <person name="Markowitz V."/>
            <person name="Cheng J.-F."/>
            <person name="Hugenholtz P."/>
            <person name="Woyke T."/>
            <person name="Wu D."/>
            <person name="Pukall R."/>
            <person name="Steenblock K."/>
            <person name="Schneider S."/>
            <person name="Klenk H.-P."/>
            <person name="Eisen J.A."/>
        </authorList>
    </citation>
    <scope>NUCLEOTIDE SEQUENCE [LARGE SCALE GENOMIC DNA]</scope>
    <source>
        <strain evidence="3">DSM 14684 / CIP 108061 / JCM 11494 / NBRC 100937 / ID131577</strain>
    </source>
</reference>
<accession>D3FB30</accession>
<dbReference type="EMBL" id="CP001854">
    <property type="protein sequence ID" value="ADB53222.1"/>
    <property type="molecule type" value="Genomic_DNA"/>
</dbReference>
<evidence type="ECO:0000313" key="3">
    <source>
        <dbReference type="Proteomes" id="UP000008229"/>
    </source>
</evidence>
<protein>
    <submittedName>
        <fullName evidence="2">Uncharacterized protein</fullName>
    </submittedName>
</protein>
<dbReference type="OrthoDB" id="4190452at2"/>
<keyword evidence="1" id="KW-0732">Signal</keyword>
<reference evidence="2 3" key="1">
    <citation type="journal article" date="2010" name="Stand. Genomic Sci.">
        <title>Complete genome sequence of Conexibacter woesei type strain (ID131577).</title>
        <authorList>
            <person name="Pukall R."/>
            <person name="Lapidus A."/>
            <person name="Glavina Del Rio T."/>
            <person name="Copeland A."/>
            <person name="Tice H."/>
            <person name="Cheng J.-F."/>
            <person name="Lucas S."/>
            <person name="Chen F."/>
            <person name="Nolan M."/>
            <person name="Bruce D."/>
            <person name="Goodwin L."/>
            <person name="Pitluck S."/>
            <person name="Mavromatis K."/>
            <person name="Ivanova N."/>
            <person name="Ovchinnikova G."/>
            <person name="Pati A."/>
            <person name="Chen A."/>
            <person name="Palaniappan K."/>
            <person name="Land M."/>
            <person name="Hauser L."/>
            <person name="Chang Y.-J."/>
            <person name="Jeffries C.D."/>
            <person name="Chain P."/>
            <person name="Meincke L."/>
            <person name="Sims D."/>
            <person name="Brettin T."/>
            <person name="Detter J.C."/>
            <person name="Rohde M."/>
            <person name="Goeker M."/>
            <person name="Bristow J."/>
            <person name="Eisen J.A."/>
            <person name="Markowitz V."/>
            <person name="Kyrpides N.C."/>
            <person name="Klenk H.-P."/>
            <person name="Hugenholtz P."/>
        </authorList>
    </citation>
    <scope>NUCLEOTIDE SEQUENCE [LARGE SCALE GENOMIC DNA]</scope>
    <source>
        <strain evidence="3">DSM 14684 / CIP 108061 / JCM 11494 / NBRC 100937 / ID131577</strain>
    </source>
</reference>